<dbReference type="InterPro" id="IPR035892">
    <property type="entry name" value="C2_domain_sf"/>
</dbReference>
<dbReference type="InterPro" id="IPR001562">
    <property type="entry name" value="Znf_Btk_motif"/>
</dbReference>
<keyword evidence="5" id="KW-0862">Zinc</keyword>
<evidence type="ECO:0000259" key="10">
    <source>
        <dbReference type="PROSITE" id="PS50018"/>
    </source>
</evidence>
<organism evidence="11 12">
    <name type="scientific">Holothuria leucospilota</name>
    <name type="common">Black long sea cucumber</name>
    <name type="synonym">Mertensiothuria leucospilota</name>
    <dbReference type="NCBI Taxonomy" id="206669"/>
    <lineage>
        <taxon>Eukaryota</taxon>
        <taxon>Metazoa</taxon>
        <taxon>Echinodermata</taxon>
        <taxon>Eleutherozoa</taxon>
        <taxon>Echinozoa</taxon>
        <taxon>Holothuroidea</taxon>
        <taxon>Aspidochirotacea</taxon>
        <taxon>Aspidochirotida</taxon>
        <taxon>Holothuriidae</taxon>
        <taxon>Holothuria</taxon>
    </lineage>
</organism>
<evidence type="ECO:0000256" key="1">
    <source>
        <dbReference type="ARBA" id="ARBA00022468"/>
    </source>
</evidence>
<accession>A0A9Q1BQI5</accession>
<dbReference type="SUPFAM" id="SSF48350">
    <property type="entry name" value="GTPase activation domain, GAP"/>
    <property type="match status" value="1"/>
</dbReference>
<dbReference type="SMART" id="SM00323">
    <property type="entry name" value="RasGAP"/>
    <property type="match status" value="1"/>
</dbReference>
<dbReference type="EMBL" id="JAIZAY010000013">
    <property type="protein sequence ID" value="KAJ8031022.1"/>
    <property type="molecule type" value="Genomic_DNA"/>
</dbReference>
<dbReference type="InterPro" id="IPR023152">
    <property type="entry name" value="RasGAP_CS"/>
</dbReference>
<dbReference type="AlphaFoldDB" id="A0A9Q1BQI5"/>
<evidence type="ECO:0000256" key="6">
    <source>
        <dbReference type="PROSITE-ProRule" id="PRU00432"/>
    </source>
</evidence>
<dbReference type="Pfam" id="PF00779">
    <property type="entry name" value="BTK"/>
    <property type="match status" value="1"/>
</dbReference>
<evidence type="ECO:0000256" key="7">
    <source>
        <dbReference type="SAM" id="MobiDB-lite"/>
    </source>
</evidence>
<dbReference type="PANTHER" id="PTHR10194:SF148">
    <property type="entry name" value="GTPASE-ACTIVATING PROTEIN"/>
    <property type="match status" value="1"/>
</dbReference>
<dbReference type="SMART" id="SM00233">
    <property type="entry name" value="PH"/>
    <property type="match status" value="1"/>
</dbReference>
<name>A0A9Q1BQI5_HOLLE</name>
<dbReference type="PROSITE" id="PS50018">
    <property type="entry name" value="RAS_GTPASE_ACTIV_2"/>
    <property type="match status" value="1"/>
</dbReference>
<dbReference type="CDD" id="cd01244">
    <property type="entry name" value="PH_GAP1-like"/>
    <property type="match status" value="1"/>
</dbReference>
<dbReference type="Proteomes" id="UP001152320">
    <property type="component" value="Chromosome 13"/>
</dbReference>
<evidence type="ECO:0000256" key="2">
    <source>
        <dbReference type="ARBA" id="ARBA00022723"/>
    </source>
</evidence>
<sequence>MAEGEEPDLRVLESLSIHIGEAKNFQSARDTYCCVKLDQEEIYRTAVKEKTQSPFWSEDFTFDVPREFHTLAFYLYEKDKLKWSDNIIGKVPFRKDELHQFKGKDQWFSLVNVDADTEVQGKVHVEIKPSEVLGDNGLVSKLSVSVLEASGLSITNGQCDPYAVVTFVSPSRTETTKRTKKRKCPNPQFDETFLFEVTQKEPSHHRMFSKEPYHRTKLSNSNSYSEKNHFFSPAEEDINKVEIRISMWNGSNNLFMGEVKIPMSAINNSVSGNHKAWYYLKPRESNSQKSQKLSDCSSLRVRVSYEVDYVFPSECYAPLLKVMLSSPQVEPPTSSPVLILDDCVKETVVTARAITRIFHHHGQVVSLVKGLIDHEVSKISNPNTIFRGNSVTTKIIDEYMHMEGLYYLHDTLKELVDQIFEEHKPCEIDKAKFKDGENLQVNLSNVGEYVDRAYRAIINSAMACPTSLCEVFCVLREVTDKHFPDDPDVKYAAVSAFIFLRLFAPAILSPRLFQLRQDNPDETVSRTLKIVSKAIQTLGNHVNPDKVSSPTFKEEYMLPLFKTLLDREHIISIRKFLDIVSTCSNTPLKSPEAAVTLKEGFLTKRAQGRKKYFGVKNFKKRWFRLTNHELTYAKCKETPPLCTIPVSEILAVERLQEDSFQMKFMFQVIQPERALYVQGSNCVEEKEWIDILTKVCKSNRKRLRRFHPAAYVNGAWMCCNKLQENEEGCTPVTSGLPVSVTVDIDPDREVERIYRLFQANIGKLKKLEESCAILAVYQGNLDESVQPLPIEDDKSCFESVKAILNAIEKLTKEHEDCLKRKREQMEYGSKQSPIGDPNGEDFSSHS</sequence>
<dbReference type="SUPFAM" id="SSF49562">
    <property type="entry name" value="C2 domain (Calcium/lipid-binding domain, CaLB)"/>
    <property type="match status" value="2"/>
</dbReference>
<evidence type="ECO:0000259" key="8">
    <source>
        <dbReference type="PROSITE" id="PS50003"/>
    </source>
</evidence>
<feature type="domain" description="C2" evidence="9">
    <location>
        <begin position="1"/>
        <end position="108"/>
    </location>
</feature>
<evidence type="ECO:0000313" key="11">
    <source>
        <dbReference type="EMBL" id="KAJ8031022.1"/>
    </source>
</evidence>
<dbReference type="PROSITE" id="PS51113">
    <property type="entry name" value="ZF_BTK"/>
    <property type="match status" value="1"/>
</dbReference>
<keyword evidence="3" id="KW-0677">Repeat</keyword>
<dbReference type="GO" id="GO:0035556">
    <property type="term" value="P:intracellular signal transduction"/>
    <property type="evidence" value="ECO:0007669"/>
    <property type="project" value="InterPro"/>
</dbReference>
<dbReference type="GO" id="GO:0005096">
    <property type="term" value="F:GTPase activator activity"/>
    <property type="evidence" value="ECO:0007669"/>
    <property type="project" value="UniProtKB-KW"/>
</dbReference>
<dbReference type="Pfam" id="PF00168">
    <property type="entry name" value="C2"/>
    <property type="match status" value="3"/>
</dbReference>
<evidence type="ECO:0000256" key="3">
    <source>
        <dbReference type="ARBA" id="ARBA00022737"/>
    </source>
</evidence>
<dbReference type="GO" id="GO:0008270">
    <property type="term" value="F:zinc ion binding"/>
    <property type="evidence" value="ECO:0007669"/>
    <property type="project" value="UniProtKB-KW"/>
</dbReference>
<dbReference type="OrthoDB" id="1562946at2759"/>
<dbReference type="Gene3D" id="2.30.29.30">
    <property type="entry name" value="Pleckstrin-homology domain (PH domain)/Phosphotyrosine-binding domain (PTB)"/>
    <property type="match status" value="1"/>
</dbReference>
<dbReference type="PANTHER" id="PTHR10194">
    <property type="entry name" value="RAS GTPASE-ACTIVATING PROTEINS"/>
    <property type="match status" value="1"/>
</dbReference>
<dbReference type="InterPro" id="IPR001849">
    <property type="entry name" value="PH_domain"/>
</dbReference>
<feature type="domain" description="Ras-GAP" evidence="10">
    <location>
        <begin position="346"/>
        <end position="540"/>
    </location>
</feature>
<dbReference type="Pfam" id="PF00616">
    <property type="entry name" value="RasGAP"/>
    <property type="match status" value="2"/>
</dbReference>
<keyword evidence="2" id="KW-0479">Metal-binding</keyword>
<feature type="region of interest" description="Disordered" evidence="7">
    <location>
        <begin position="821"/>
        <end position="846"/>
    </location>
</feature>
<dbReference type="PROSITE" id="PS50003">
    <property type="entry name" value="PH_DOMAIN"/>
    <property type="match status" value="1"/>
</dbReference>
<reference evidence="11" key="1">
    <citation type="submission" date="2021-10" db="EMBL/GenBank/DDBJ databases">
        <title>Tropical sea cucumber genome reveals ecological adaptation and Cuvierian tubules defense mechanism.</title>
        <authorList>
            <person name="Chen T."/>
        </authorList>
    </citation>
    <scope>NUCLEOTIDE SEQUENCE</scope>
    <source>
        <strain evidence="11">Nanhai2018</strain>
        <tissue evidence="11">Muscle</tissue>
    </source>
</reference>
<keyword evidence="12" id="KW-1185">Reference proteome</keyword>
<dbReference type="PROSITE" id="PS00509">
    <property type="entry name" value="RAS_GTPASE_ACTIV_1"/>
    <property type="match status" value="1"/>
</dbReference>
<evidence type="ECO:0000259" key="9">
    <source>
        <dbReference type="PROSITE" id="PS50004"/>
    </source>
</evidence>
<protein>
    <submittedName>
        <fullName evidence="11">Ras GTPase-activating protein 3</fullName>
    </submittedName>
</protein>
<proteinExistence type="predicted"/>
<feature type="domain" description="PH" evidence="8">
    <location>
        <begin position="595"/>
        <end position="697"/>
    </location>
</feature>
<dbReference type="InterPro" id="IPR000008">
    <property type="entry name" value="C2_dom"/>
</dbReference>
<evidence type="ECO:0000256" key="4">
    <source>
        <dbReference type="ARBA" id="ARBA00022771"/>
    </source>
</evidence>
<dbReference type="CDD" id="cd05128">
    <property type="entry name" value="RasGAP_GAP1_like"/>
    <property type="match status" value="1"/>
</dbReference>
<comment type="caution">
    <text evidence="11">The sequence shown here is derived from an EMBL/GenBank/DDBJ whole genome shotgun (WGS) entry which is preliminary data.</text>
</comment>
<keyword evidence="4 6" id="KW-0863">Zinc-finger</keyword>
<gene>
    <name evidence="11" type="ORF">HOLleu_27614</name>
</gene>
<evidence type="ECO:0000313" key="12">
    <source>
        <dbReference type="Proteomes" id="UP001152320"/>
    </source>
</evidence>
<dbReference type="Pfam" id="PF00169">
    <property type="entry name" value="PH"/>
    <property type="match status" value="1"/>
</dbReference>
<dbReference type="InterPro" id="IPR008936">
    <property type="entry name" value="Rho_GTPase_activation_prot"/>
</dbReference>
<dbReference type="Gene3D" id="2.60.40.150">
    <property type="entry name" value="C2 domain"/>
    <property type="match status" value="2"/>
</dbReference>
<dbReference type="PROSITE" id="PS50004">
    <property type="entry name" value="C2"/>
    <property type="match status" value="2"/>
</dbReference>
<dbReference type="Gene3D" id="1.10.506.10">
    <property type="entry name" value="GTPase Activation - p120gap, domain 1"/>
    <property type="match status" value="1"/>
</dbReference>
<dbReference type="SUPFAM" id="SSF50729">
    <property type="entry name" value="PH domain-like"/>
    <property type="match status" value="1"/>
</dbReference>
<dbReference type="SMART" id="SM00239">
    <property type="entry name" value="C2"/>
    <property type="match status" value="2"/>
</dbReference>
<feature type="domain" description="C2" evidence="9">
    <location>
        <begin position="119"/>
        <end position="278"/>
    </location>
</feature>
<dbReference type="SMART" id="SM00107">
    <property type="entry name" value="BTK"/>
    <property type="match status" value="1"/>
</dbReference>
<dbReference type="InterPro" id="IPR039360">
    <property type="entry name" value="Ras_GTPase"/>
</dbReference>
<dbReference type="InterPro" id="IPR001936">
    <property type="entry name" value="RasGAP_dom"/>
</dbReference>
<keyword evidence="1" id="KW-0343">GTPase activation</keyword>
<evidence type="ECO:0000256" key="5">
    <source>
        <dbReference type="ARBA" id="ARBA00022833"/>
    </source>
</evidence>
<dbReference type="InterPro" id="IPR011993">
    <property type="entry name" value="PH-like_dom_sf"/>
</dbReference>